<dbReference type="Gene3D" id="2.20.200.10">
    <property type="entry name" value="Outer membrane efflux proteins (OEP)"/>
    <property type="match status" value="1"/>
</dbReference>
<keyword evidence="4" id="KW-1185">Reference proteome</keyword>
<keyword evidence="2" id="KW-0812">Transmembrane</keyword>
<organism evidence="3 4">
    <name type="scientific">Legionella massiliensis</name>
    <dbReference type="NCBI Taxonomy" id="1034943"/>
    <lineage>
        <taxon>Bacteria</taxon>
        <taxon>Pseudomonadati</taxon>
        <taxon>Pseudomonadota</taxon>
        <taxon>Gammaproteobacteria</taxon>
        <taxon>Legionellales</taxon>
        <taxon>Legionellaceae</taxon>
        <taxon>Legionella</taxon>
    </lineage>
</organism>
<comment type="subcellular location">
    <subcellularLocation>
        <location evidence="2">Cell outer membrane</location>
        <topology evidence="2">Lipid-anchor</topology>
    </subcellularLocation>
</comment>
<evidence type="ECO:0000256" key="1">
    <source>
        <dbReference type="ARBA" id="ARBA00007613"/>
    </source>
</evidence>
<dbReference type="EMBL" id="CCSB01000002">
    <property type="protein sequence ID" value="CDZ77491.1"/>
    <property type="molecule type" value="Genomic_DNA"/>
</dbReference>
<dbReference type="SUPFAM" id="SSF56954">
    <property type="entry name" value="Outer membrane efflux proteins (OEP)"/>
    <property type="match status" value="1"/>
</dbReference>
<dbReference type="Proteomes" id="UP000044071">
    <property type="component" value="Unassembled WGS sequence"/>
</dbReference>
<protein>
    <submittedName>
        <fullName evidence="3">Outer membrane protein OprM</fullName>
    </submittedName>
</protein>
<evidence type="ECO:0000313" key="3">
    <source>
        <dbReference type="EMBL" id="CDZ77491.1"/>
    </source>
</evidence>
<accession>A0A078KX06</accession>
<keyword evidence="2" id="KW-0472">Membrane</keyword>
<name>A0A078KX06_9GAMM</name>
<dbReference type="GO" id="GO:0009279">
    <property type="term" value="C:cell outer membrane"/>
    <property type="evidence" value="ECO:0007669"/>
    <property type="project" value="UniProtKB-SubCell"/>
</dbReference>
<dbReference type="RefSeq" id="WP_218054613.1">
    <property type="nucleotide sequence ID" value="NZ_CCVW01000002.1"/>
</dbReference>
<dbReference type="AlphaFoldDB" id="A0A078KX06"/>
<dbReference type="Pfam" id="PF02321">
    <property type="entry name" value="OEP"/>
    <property type="match status" value="2"/>
</dbReference>
<dbReference type="InterPro" id="IPR003423">
    <property type="entry name" value="OMP_efflux"/>
</dbReference>
<keyword evidence="2" id="KW-1134">Transmembrane beta strand</keyword>
<dbReference type="eggNOG" id="COG1538">
    <property type="taxonomic scope" value="Bacteria"/>
</dbReference>
<dbReference type="PANTHER" id="PTHR30203">
    <property type="entry name" value="OUTER MEMBRANE CATION EFFLUX PROTEIN"/>
    <property type="match status" value="1"/>
</dbReference>
<dbReference type="GO" id="GO:0015562">
    <property type="term" value="F:efflux transmembrane transporter activity"/>
    <property type="evidence" value="ECO:0007669"/>
    <property type="project" value="InterPro"/>
</dbReference>
<dbReference type="NCBIfam" id="TIGR01845">
    <property type="entry name" value="outer_NodT"/>
    <property type="match status" value="1"/>
</dbReference>
<keyword evidence="2" id="KW-0564">Palmitate</keyword>
<comment type="similarity">
    <text evidence="1 2">Belongs to the outer membrane factor (OMF) (TC 1.B.17) family.</text>
</comment>
<sequence length="493" mass="53309">MILPTTLNRPFSKLCLTLSLASTLISGCTLGPDFHRAPPPPVKRYTAETLPSHTTSAPATAGKSQYFAKGQDIPAEWWKVFHSEPLNQLIKAALSSNPDLQAATAGLRIAQETALAQRSFYFPRADANFISTRQETAHTLTPIVASNSFFYTLITPQLTISYIPDVFGSNRRQVESLEAQVAAEVFQREALALTISSNVVLAVIEEASLRAQIRATQNTIALGKRQLKMLREEHAVGEIGLEGVSAQEALLAQLESTLPPLQKQLAQQHHAIAVLCGQFPSDKLFDKFELKSLNLPGKLPLSLPSTLVQQRPDIRAAEALAHAASAQIGVAVAQRLPNILLTATAGSDGLNLYTLFNSNTNFWALTANVAQPVFNAGLLRHRQRAAVAAYKQADAQYRSVVLSAFQDVADTLKAIQYDANNLQAAQAAVQASKKSLNIAQQQLAAGAVGYLAVLSAEQAYQQSEINLVQSQANRFIDTVALFQALGGGWWNHG</sequence>
<keyword evidence="2" id="KW-0449">Lipoprotein</keyword>
<dbReference type="PANTHER" id="PTHR30203:SF33">
    <property type="entry name" value="BLR4455 PROTEIN"/>
    <property type="match status" value="1"/>
</dbReference>
<evidence type="ECO:0000313" key="4">
    <source>
        <dbReference type="Proteomes" id="UP000044071"/>
    </source>
</evidence>
<dbReference type="Gene3D" id="1.20.1600.10">
    <property type="entry name" value="Outer membrane efflux proteins (OEP)"/>
    <property type="match status" value="1"/>
</dbReference>
<reference evidence="3 4" key="1">
    <citation type="submission" date="2014-06" db="EMBL/GenBank/DDBJ databases">
        <authorList>
            <person name="Urmite Genomes Urmite Genomes"/>
        </authorList>
    </citation>
    <scope>NUCLEOTIDE SEQUENCE [LARGE SCALE GENOMIC DNA]</scope>
</reference>
<dbReference type="InterPro" id="IPR010131">
    <property type="entry name" value="MdtP/NodT-like"/>
</dbReference>
<proteinExistence type="inferred from homology"/>
<dbReference type="STRING" id="1034943.BN59_01774"/>
<evidence type="ECO:0000256" key="2">
    <source>
        <dbReference type="RuleBase" id="RU362097"/>
    </source>
</evidence>
<gene>
    <name evidence="3" type="primary">oprM_3</name>
    <name evidence="3" type="ORF">BN59_01774</name>
</gene>